<keyword evidence="1" id="KW-1133">Transmembrane helix</keyword>
<feature type="transmembrane region" description="Helical" evidence="1">
    <location>
        <begin position="127"/>
        <end position="143"/>
    </location>
</feature>
<evidence type="ECO:0000313" key="2">
    <source>
        <dbReference type="EMBL" id="RNB70915.1"/>
    </source>
</evidence>
<organism evidence="2 3">
    <name type="scientific">Brevibacillus panacihumi</name>
    <dbReference type="NCBI Taxonomy" id="497735"/>
    <lineage>
        <taxon>Bacteria</taxon>
        <taxon>Bacillati</taxon>
        <taxon>Bacillota</taxon>
        <taxon>Bacilli</taxon>
        <taxon>Bacillales</taxon>
        <taxon>Paenibacillaceae</taxon>
        <taxon>Brevibacillus</taxon>
    </lineage>
</organism>
<feature type="transmembrane region" description="Helical" evidence="1">
    <location>
        <begin position="99"/>
        <end position="120"/>
    </location>
</feature>
<dbReference type="EMBL" id="RHHT01000066">
    <property type="protein sequence ID" value="RNB70915.1"/>
    <property type="molecule type" value="Genomic_DNA"/>
</dbReference>
<name>A0A3M8C7I1_9BACL</name>
<dbReference type="Proteomes" id="UP000281915">
    <property type="component" value="Unassembled WGS sequence"/>
</dbReference>
<gene>
    <name evidence="2" type="ORF">EDM58_22825</name>
</gene>
<accession>A0A3M8C7I1</accession>
<keyword evidence="1" id="KW-0812">Transmembrane</keyword>
<evidence type="ECO:0000313" key="3">
    <source>
        <dbReference type="Proteomes" id="UP000281915"/>
    </source>
</evidence>
<sequence length="144" mass="16145">MILKKLAAVGVSFFVTMICFALFKWIAHAETDMKKIYYGLGMIMTTYALPFMIFGALLTCLVDAFRFSRNLHRFFGCLLAATITAGVVISGLLRFPDLAIFVAITCLVNTFVFFFVHTLVIRRSIQILLAAIPLIYLIALDMTT</sequence>
<feature type="transmembrane region" description="Helical" evidence="1">
    <location>
        <begin position="7"/>
        <end position="26"/>
    </location>
</feature>
<reference evidence="2 3" key="1">
    <citation type="submission" date="2018-10" db="EMBL/GenBank/DDBJ databases">
        <title>Phylogenomics of Brevibacillus.</title>
        <authorList>
            <person name="Dunlap C."/>
        </authorList>
    </citation>
    <scope>NUCLEOTIDE SEQUENCE [LARGE SCALE GENOMIC DNA]</scope>
    <source>
        <strain evidence="2 3">JCM 15085</strain>
    </source>
</reference>
<protein>
    <submittedName>
        <fullName evidence="2">Uncharacterized protein</fullName>
    </submittedName>
</protein>
<dbReference type="AlphaFoldDB" id="A0A3M8C7I1"/>
<feature type="transmembrane region" description="Helical" evidence="1">
    <location>
        <begin position="74"/>
        <end position="93"/>
    </location>
</feature>
<comment type="caution">
    <text evidence="2">The sequence shown here is derived from an EMBL/GenBank/DDBJ whole genome shotgun (WGS) entry which is preliminary data.</text>
</comment>
<proteinExistence type="predicted"/>
<keyword evidence="1" id="KW-0472">Membrane</keyword>
<dbReference type="RefSeq" id="WP_122915376.1">
    <property type="nucleotide sequence ID" value="NZ_RHHT01000066.1"/>
</dbReference>
<feature type="transmembrane region" description="Helical" evidence="1">
    <location>
        <begin position="38"/>
        <end position="62"/>
    </location>
</feature>
<evidence type="ECO:0000256" key="1">
    <source>
        <dbReference type="SAM" id="Phobius"/>
    </source>
</evidence>